<evidence type="ECO:0000313" key="12">
    <source>
        <dbReference type="Proteomes" id="UP000556436"/>
    </source>
</evidence>
<feature type="binding site" evidence="10">
    <location>
        <position position="164"/>
    </location>
    <ligand>
        <name>NAD(+)</name>
        <dbReference type="ChEBI" id="CHEBI:57540"/>
    </ligand>
</feature>
<feature type="binding site" evidence="9">
    <location>
        <position position="95"/>
    </location>
    <ligand>
        <name>substrate</name>
    </ligand>
</feature>
<dbReference type="EMBL" id="JACHJG010000002">
    <property type="protein sequence ID" value="MBB4885465.1"/>
    <property type="molecule type" value="Genomic_DNA"/>
</dbReference>
<dbReference type="GO" id="GO:0006633">
    <property type="term" value="P:fatty acid biosynthetic process"/>
    <property type="evidence" value="ECO:0007669"/>
    <property type="project" value="UniProtKB-KW"/>
</dbReference>
<dbReference type="SUPFAM" id="SSF51735">
    <property type="entry name" value="NAD(P)-binding Rossmann-fold domains"/>
    <property type="match status" value="1"/>
</dbReference>
<evidence type="ECO:0000256" key="1">
    <source>
        <dbReference type="ARBA" id="ARBA00005189"/>
    </source>
</evidence>
<keyword evidence="5 8" id="KW-0560">Oxidoreductase</keyword>
<dbReference type="NCBIfam" id="NF005908">
    <property type="entry name" value="PRK07889.1"/>
    <property type="match status" value="1"/>
</dbReference>
<organism evidence="11 12">
    <name type="scientific">Streptomyces netropsis</name>
    <name type="common">Streptoverticillium netropsis</name>
    <dbReference type="NCBI Taxonomy" id="55404"/>
    <lineage>
        <taxon>Bacteria</taxon>
        <taxon>Bacillati</taxon>
        <taxon>Actinomycetota</taxon>
        <taxon>Actinomycetes</taxon>
        <taxon>Kitasatosporales</taxon>
        <taxon>Streptomycetaceae</taxon>
        <taxon>Streptomyces</taxon>
    </lineage>
</organism>
<dbReference type="GO" id="GO:0004318">
    <property type="term" value="F:enoyl-[acyl-carrier-protein] reductase (NADH) activity"/>
    <property type="evidence" value="ECO:0007669"/>
    <property type="project" value="UniProtKB-EC"/>
</dbReference>
<dbReference type="PIRSF" id="PIRSF000094">
    <property type="entry name" value="Enoyl-ACP_rdct"/>
    <property type="match status" value="1"/>
</dbReference>
<dbReference type="Gene3D" id="3.40.50.720">
    <property type="entry name" value="NAD(P)-binding Rossmann-like Domain"/>
    <property type="match status" value="1"/>
</dbReference>
<evidence type="ECO:0000256" key="5">
    <source>
        <dbReference type="ARBA" id="ARBA00023002"/>
    </source>
</evidence>
<dbReference type="UniPathway" id="UPA00915"/>
<feature type="binding site" evidence="10">
    <location>
        <begin position="19"/>
        <end position="20"/>
    </location>
    <ligand>
        <name>NAD(+)</name>
        <dbReference type="ChEBI" id="CHEBI:57540"/>
    </ligand>
</feature>
<dbReference type="PANTHER" id="PTHR43159:SF2">
    <property type="entry name" value="ENOYL-[ACYL-CARRIER-PROTEIN] REDUCTASE [NADH], CHLOROPLASTIC"/>
    <property type="match status" value="1"/>
</dbReference>
<evidence type="ECO:0000313" key="11">
    <source>
        <dbReference type="EMBL" id="MBB4885465.1"/>
    </source>
</evidence>
<dbReference type="EC" id="1.3.1.9" evidence="8"/>
<dbReference type="Pfam" id="PF13561">
    <property type="entry name" value="adh_short_C2"/>
    <property type="match status" value="1"/>
</dbReference>
<name>A0A7W7L884_STRNE</name>
<dbReference type="InterPro" id="IPR002347">
    <property type="entry name" value="SDR_fam"/>
</dbReference>
<comment type="catalytic activity">
    <reaction evidence="8">
        <text>a 2,3-saturated acyl-[ACP] + NAD(+) = a (2E)-enoyl-[ACP] + NADH + H(+)</text>
        <dbReference type="Rhea" id="RHEA:10240"/>
        <dbReference type="Rhea" id="RHEA-COMP:9925"/>
        <dbReference type="Rhea" id="RHEA-COMP:9926"/>
        <dbReference type="ChEBI" id="CHEBI:15378"/>
        <dbReference type="ChEBI" id="CHEBI:57540"/>
        <dbReference type="ChEBI" id="CHEBI:57945"/>
        <dbReference type="ChEBI" id="CHEBI:78784"/>
        <dbReference type="ChEBI" id="CHEBI:78785"/>
        <dbReference type="EC" id="1.3.1.9"/>
    </reaction>
</comment>
<keyword evidence="3 8" id="KW-0444">Lipid biosynthesis</keyword>
<comment type="similarity">
    <text evidence="2 8">Belongs to the short-chain dehydrogenases/reductases (SDR) family. FabI subfamily.</text>
</comment>
<keyword evidence="8 10" id="KW-0520">NAD</keyword>
<evidence type="ECO:0000256" key="10">
    <source>
        <dbReference type="PIRSR" id="PIRSR000094-3"/>
    </source>
</evidence>
<dbReference type="Proteomes" id="UP000556436">
    <property type="component" value="Unassembled WGS sequence"/>
</dbReference>
<evidence type="ECO:0000256" key="3">
    <source>
        <dbReference type="ARBA" id="ARBA00022516"/>
    </source>
</evidence>
<keyword evidence="12" id="KW-1185">Reference proteome</keyword>
<evidence type="ECO:0000256" key="2">
    <source>
        <dbReference type="ARBA" id="ARBA00009233"/>
    </source>
</evidence>
<evidence type="ECO:0000256" key="7">
    <source>
        <dbReference type="ARBA" id="ARBA00023160"/>
    </source>
</evidence>
<dbReference type="InterPro" id="IPR036291">
    <property type="entry name" value="NAD(P)-bd_dom_sf"/>
</dbReference>
<dbReference type="RefSeq" id="WP_184732005.1">
    <property type="nucleotide sequence ID" value="NZ_BMRW01000011.1"/>
</dbReference>
<dbReference type="PANTHER" id="PTHR43159">
    <property type="entry name" value="ENOYL-[ACYL-CARRIER-PROTEIN] REDUCTASE"/>
    <property type="match status" value="1"/>
</dbReference>
<keyword evidence="7 8" id="KW-0275">Fatty acid biosynthesis</keyword>
<keyword evidence="6" id="KW-0443">Lipid metabolism</keyword>
<sequence>MFSFDGRRYLITGVLNEDSIAWWTARALQLAGADIVLTGFGRARRITEKSAAALPSPPDVLELDVTRAEDFTALAEELSRRWDGLDGAVHAVAAAPRDAISGNFLTTGPDSAAAAFRTAAYSLHSLTVALAPQLRRSPGRGSVVGIDFDSSAAWPGYDWMGVSKAALGAVCRYLAMYLGPSGIRVNLVAAGPLETVAGRGIATFDAIADRWEQDAPLGWDRNAAQRVTGPVLFLLSELAATVTGEILHADGGMHAVAMGSGTVVPGTPGEQPR</sequence>
<proteinExistence type="inferred from homology"/>
<accession>A0A7W7L884</accession>
<gene>
    <name evidence="11" type="ORF">FHS38_001493</name>
</gene>
<feature type="binding site" evidence="10">
    <location>
        <position position="92"/>
    </location>
    <ligand>
        <name>NAD(+)</name>
        <dbReference type="ChEBI" id="CHEBI:57540"/>
    </ligand>
</feature>
<protein>
    <recommendedName>
        <fullName evidence="8">Enoyl-[acyl-carrier-protein] reductase [NADH]</fullName>
        <ecNumber evidence="8">1.3.1.9</ecNumber>
    </recommendedName>
</protein>
<reference evidence="11 12" key="1">
    <citation type="submission" date="2020-08" db="EMBL/GenBank/DDBJ databases">
        <title>Genomic Encyclopedia of Type Strains, Phase III (KMG-III): the genomes of soil and plant-associated and newly described type strains.</title>
        <authorList>
            <person name="Whitman W."/>
        </authorList>
    </citation>
    <scope>NUCLEOTIDE SEQUENCE [LARGE SCALE GENOMIC DNA]</scope>
    <source>
        <strain evidence="11 12">CECT 3265</strain>
    </source>
</reference>
<feature type="binding site" evidence="10">
    <location>
        <begin position="64"/>
        <end position="65"/>
    </location>
    <ligand>
        <name>NAD(+)</name>
        <dbReference type="ChEBI" id="CHEBI:57540"/>
    </ligand>
</feature>
<evidence type="ECO:0000256" key="9">
    <source>
        <dbReference type="PIRSR" id="PIRSR000094-2"/>
    </source>
</evidence>
<evidence type="ECO:0000256" key="6">
    <source>
        <dbReference type="ARBA" id="ARBA00023098"/>
    </source>
</evidence>
<dbReference type="AlphaFoldDB" id="A0A7W7L884"/>
<evidence type="ECO:0000256" key="4">
    <source>
        <dbReference type="ARBA" id="ARBA00022832"/>
    </source>
</evidence>
<keyword evidence="4" id="KW-0276">Fatty acid metabolism</keyword>
<dbReference type="InterPro" id="IPR014358">
    <property type="entry name" value="Enoyl-ACP_Rdtase_NADH"/>
</dbReference>
<comment type="pathway">
    <text evidence="1">Lipid metabolism.</text>
</comment>
<feature type="binding site" evidence="10">
    <location>
        <position position="13"/>
    </location>
    <ligand>
        <name>NAD(+)</name>
        <dbReference type="ChEBI" id="CHEBI:57540"/>
    </ligand>
</feature>
<comment type="caution">
    <text evidence="11">The sequence shown here is derived from an EMBL/GenBank/DDBJ whole genome shotgun (WGS) entry which is preliminary data.</text>
</comment>
<evidence type="ECO:0000256" key="8">
    <source>
        <dbReference type="PIRNR" id="PIRNR000094"/>
    </source>
</evidence>